<comment type="subcellular location">
    <subcellularLocation>
        <location evidence="1">Nucleus</location>
        <location evidence="1">Nucleolus</location>
    </subcellularLocation>
</comment>
<evidence type="ECO:0000256" key="6">
    <source>
        <dbReference type="SAM" id="MobiDB-lite"/>
    </source>
</evidence>
<protein>
    <recommendedName>
        <fullName evidence="7">BING4 C-terminal domain-containing protein</fullName>
    </recommendedName>
</protein>
<feature type="compositionally biased region" description="Basic and acidic residues" evidence="6">
    <location>
        <begin position="408"/>
        <end position="421"/>
    </location>
</feature>
<evidence type="ECO:0000256" key="4">
    <source>
        <dbReference type="ARBA" id="ARBA00023242"/>
    </source>
</evidence>
<comment type="caution">
    <text evidence="8">The sequence shown here is derived from an EMBL/GenBank/DDBJ whole genome shotgun (WGS) entry which is preliminary data.</text>
</comment>
<evidence type="ECO:0000313" key="8">
    <source>
        <dbReference type="EMBL" id="RYO93395.1"/>
    </source>
</evidence>
<feature type="domain" description="BING4 C-terminal" evidence="7">
    <location>
        <begin position="261"/>
        <end position="340"/>
    </location>
</feature>
<dbReference type="InterPro" id="IPR040315">
    <property type="entry name" value="WDR46/Utp7"/>
</dbReference>
<accession>A0ABY0HH99</accession>
<evidence type="ECO:0000256" key="2">
    <source>
        <dbReference type="ARBA" id="ARBA00022574"/>
    </source>
</evidence>
<keyword evidence="4" id="KW-0539">Nucleus</keyword>
<feature type="compositionally biased region" description="Polar residues" evidence="6">
    <location>
        <begin position="1"/>
        <end position="13"/>
    </location>
</feature>
<dbReference type="SUPFAM" id="SSF50978">
    <property type="entry name" value="WD40 repeat-like"/>
    <property type="match status" value="1"/>
</dbReference>
<evidence type="ECO:0000259" key="7">
    <source>
        <dbReference type="SMART" id="SM01033"/>
    </source>
</evidence>
<keyword evidence="3" id="KW-0677">Repeat</keyword>
<keyword evidence="5" id="KW-0175">Coiled coil</keyword>
<dbReference type="InterPro" id="IPR036322">
    <property type="entry name" value="WD40_repeat_dom_sf"/>
</dbReference>
<dbReference type="InterPro" id="IPR015943">
    <property type="entry name" value="WD40/YVTN_repeat-like_dom_sf"/>
</dbReference>
<evidence type="ECO:0000256" key="5">
    <source>
        <dbReference type="SAM" id="Coils"/>
    </source>
</evidence>
<feature type="coiled-coil region" evidence="5">
    <location>
        <begin position="65"/>
        <end position="92"/>
    </location>
</feature>
<evidence type="ECO:0000256" key="3">
    <source>
        <dbReference type="ARBA" id="ARBA00022737"/>
    </source>
</evidence>
<evidence type="ECO:0000313" key="9">
    <source>
        <dbReference type="Proteomes" id="UP000294003"/>
    </source>
</evidence>
<dbReference type="SMART" id="SM01033">
    <property type="entry name" value="BING4CT"/>
    <property type="match status" value="1"/>
</dbReference>
<dbReference type="InterPro" id="IPR012952">
    <property type="entry name" value="BING4_C_dom"/>
</dbReference>
<reference evidence="8 9" key="1">
    <citation type="submission" date="2018-06" db="EMBL/GenBank/DDBJ databases">
        <title>Complete Genomes of Monosporascus.</title>
        <authorList>
            <person name="Robinson A.J."/>
            <person name="Natvig D.O."/>
        </authorList>
    </citation>
    <scope>NUCLEOTIDE SEQUENCE [LARGE SCALE GENOMIC DNA]</scope>
    <source>
        <strain evidence="8 9">CBS 609.92</strain>
    </source>
</reference>
<proteinExistence type="predicted"/>
<dbReference type="Pfam" id="PF08149">
    <property type="entry name" value="BING4CT"/>
    <property type="match status" value="1"/>
</dbReference>
<feature type="region of interest" description="Disordered" evidence="6">
    <location>
        <begin position="1"/>
        <end position="21"/>
    </location>
</feature>
<evidence type="ECO:0000256" key="1">
    <source>
        <dbReference type="ARBA" id="ARBA00004604"/>
    </source>
</evidence>
<dbReference type="Proteomes" id="UP000294003">
    <property type="component" value="Unassembled WGS sequence"/>
</dbReference>
<name>A0ABY0HH99_9PEZI</name>
<dbReference type="Gene3D" id="2.130.10.10">
    <property type="entry name" value="YVTN repeat-like/Quinoprotein amine dehydrogenase"/>
    <property type="match status" value="1"/>
</dbReference>
<feature type="region of interest" description="Disordered" evidence="6">
    <location>
        <begin position="408"/>
        <end position="435"/>
    </location>
</feature>
<dbReference type="PANTHER" id="PTHR14085">
    <property type="entry name" value="WD-REPEAT PROTEIN BING4"/>
    <property type="match status" value="1"/>
</dbReference>
<gene>
    <name evidence="8" type="ORF">DL762_001094</name>
</gene>
<keyword evidence="2" id="KW-0853">WD repeat</keyword>
<keyword evidence="9" id="KW-1185">Reference proteome</keyword>
<dbReference type="PANTHER" id="PTHR14085:SF3">
    <property type="entry name" value="WD REPEAT-CONTAINING PROTEIN 46"/>
    <property type="match status" value="1"/>
</dbReference>
<dbReference type="EMBL" id="QJNS01000018">
    <property type="protein sequence ID" value="RYO93395.1"/>
    <property type="molecule type" value="Genomic_DNA"/>
</dbReference>
<sequence length="435" mass="49455">MDVDTEVTNGRDNGNTDDHDNGALVVQRARTELIPKHERIRRRRMKEAQREYGRGSKIDTKGIKDKKLRRNLSNLEQKYKTAATRAKDAEVLLENAAGFLEPEHELERTYKITQEDIQDNVAVETAKKRFELNLSDKLGPYISDYSRNGRDLLLAGRKGHVAAMDGLSGYLKYQDVSTGQLVSEIPTKLGPPVSLTQNPYNAVLHCGHQNGTVTLWSPTSQASSLAISDRNLTAVGWGTQTTIWKDLFVKHRAEQEKVQSPYMNWGGEGKRVERVRWCPYEDLLGVSHDSGFSSIIVPGAGEANFDALEVNPFETTKQRQETEVKSLLNKLQPEMIALDPNFIGTLDLRSKQQRQAERDLDAKPVDIETEIRNKARGKNSALSKYLRKQRKRNVVDEKKLKAEEIWRERQEKRDKQHEEKQASLGPALGRFARKE</sequence>
<organism evidence="8 9">
    <name type="scientific">Monosporascus cannonballus</name>
    <dbReference type="NCBI Taxonomy" id="155416"/>
    <lineage>
        <taxon>Eukaryota</taxon>
        <taxon>Fungi</taxon>
        <taxon>Dikarya</taxon>
        <taxon>Ascomycota</taxon>
        <taxon>Pezizomycotina</taxon>
        <taxon>Sordariomycetes</taxon>
        <taxon>Xylariomycetidae</taxon>
        <taxon>Xylariales</taxon>
        <taxon>Xylariales incertae sedis</taxon>
        <taxon>Monosporascus</taxon>
    </lineage>
</organism>